<dbReference type="InterPro" id="IPR009792">
    <property type="entry name" value="TMEM242"/>
</dbReference>
<dbReference type="AlphaFoldDB" id="A0A0R3PU80"/>
<evidence type="ECO:0000313" key="13">
    <source>
        <dbReference type="WBParaSite" id="ACOC_0000942301-mRNA-1"/>
    </source>
</evidence>
<keyword evidence="12" id="KW-1185">Reference proteome</keyword>
<comment type="similarity">
    <text evidence="2">Belongs to the TMEM242 family.</text>
</comment>
<evidence type="ECO:0000313" key="11">
    <source>
        <dbReference type="EMBL" id="VDM61009.1"/>
    </source>
</evidence>
<dbReference type="OMA" id="LQVNTPR"/>
<evidence type="ECO:0000256" key="8">
    <source>
        <dbReference type="ARBA" id="ARBA00023136"/>
    </source>
</evidence>
<comment type="function">
    <text evidence="9">Scaffold protein that participates in the c-ring assembly of mitochondrial ATP synthase (F(1)F(0) ATP synthase or complex V) by facilitating the membrane insertion and oligomer formation of the subunit c/ATP5MC3. Participates in the incorporation of the c-ring into vestigial complexes. Additionally influences the incorporation of subunits MT-ATP6, MT-ATP8, ATP5MJ, and ATP5MK in the ATP synthase.</text>
</comment>
<protein>
    <recommendedName>
        <fullName evidence="3">Transmembrane protein 242</fullName>
    </recommendedName>
</protein>
<dbReference type="WBParaSite" id="ACOC_0000942301-mRNA-1">
    <property type="protein sequence ID" value="ACOC_0000942301-mRNA-1"/>
    <property type="gene ID" value="ACOC_0000942301"/>
</dbReference>
<dbReference type="PANTHER" id="PTHR13141:SF4">
    <property type="entry name" value="TRANSMEMBRANE PROTEIN 242"/>
    <property type="match status" value="1"/>
</dbReference>
<reference evidence="11 12" key="2">
    <citation type="submission" date="2018-11" db="EMBL/GenBank/DDBJ databases">
        <authorList>
            <consortium name="Pathogen Informatics"/>
        </authorList>
    </citation>
    <scope>NUCLEOTIDE SEQUENCE [LARGE SCALE GENOMIC DNA]</scope>
    <source>
        <strain evidence="11 12">Costa Rica</strain>
    </source>
</reference>
<gene>
    <name evidence="11" type="ORF">ACOC_LOCUS9424</name>
</gene>
<dbReference type="GO" id="GO:0005743">
    <property type="term" value="C:mitochondrial inner membrane"/>
    <property type="evidence" value="ECO:0007669"/>
    <property type="project" value="UniProtKB-SubCell"/>
</dbReference>
<proteinExistence type="inferred from homology"/>
<evidence type="ECO:0000256" key="2">
    <source>
        <dbReference type="ARBA" id="ARBA00007570"/>
    </source>
</evidence>
<name>A0A0R3PU80_ANGCS</name>
<keyword evidence="4 10" id="KW-0812">Transmembrane</keyword>
<evidence type="ECO:0000256" key="10">
    <source>
        <dbReference type="SAM" id="Phobius"/>
    </source>
</evidence>
<dbReference type="EMBL" id="UYYA01004295">
    <property type="protein sequence ID" value="VDM61009.1"/>
    <property type="molecule type" value="Genomic_DNA"/>
</dbReference>
<evidence type="ECO:0000256" key="5">
    <source>
        <dbReference type="ARBA" id="ARBA00022792"/>
    </source>
</evidence>
<keyword evidence="8 10" id="KW-0472">Membrane</keyword>
<evidence type="ECO:0000256" key="3">
    <source>
        <dbReference type="ARBA" id="ARBA00013934"/>
    </source>
</evidence>
<accession>A0A0R3PU80</accession>
<comment type="subcellular location">
    <subcellularLocation>
        <location evidence="1">Mitochondrion inner membrane</location>
        <topology evidence="1">Multi-pass membrane protein</topology>
    </subcellularLocation>
</comment>
<evidence type="ECO:0000256" key="6">
    <source>
        <dbReference type="ARBA" id="ARBA00022989"/>
    </source>
</evidence>
<reference evidence="13" key="1">
    <citation type="submission" date="2017-02" db="UniProtKB">
        <authorList>
            <consortium name="WormBaseParasite"/>
        </authorList>
    </citation>
    <scope>IDENTIFICATION</scope>
</reference>
<evidence type="ECO:0000313" key="12">
    <source>
        <dbReference type="Proteomes" id="UP000267027"/>
    </source>
</evidence>
<feature type="transmembrane region" description="Helical" evidence="10">
    <location>
        <begin position="44"/>
        <end position="65"/>
    </location>
</feature>
<organism evidence="13">
    <name type="scientific">Angiostrongylus costaricensis</name>
    <name type="common">Nematode worm</name>
    <dbReference type="NCBI Taxonomy" id="334426"/>
    <lineage>
        <taxon>Eukaryota</taxon>
        <taxon>Metazoa</taxon>
        <taxon>Ecdysozoa</taxon>
        <taxon>Nematoda</taxon>
        <taxon>Chromadorea</taxon>
        <taxon>Rhabditida</taxon>
        <taxon>Rhabditina</taxon>
        <taxon>Rhabditomorpha</taxon>
        <taxon>Strongyloidea</taxon>
        <taxon>Metastrongylidae</taxon>
        <taxon>Angiostrongylus</taxon>
    </lineage>
</organism>
<feature type="transmembrane region" description="Helical" evidence="10">
    <location>
        <begin position="91"/>
        <end position="114"/>
    </location>
</feature>
<sequence length="159" mass="16786">MGDVQQQNNPTSPSLGAVSVTAAALHSAARVANKVDSTSVSPTVVKGILGFASLTSLVAGLRSAWKYSRQPWAVDLQRSQVLSGVGLASKALGVATVITVSGFSLFIVGVSWILQVNTPRQFGTAMREAFGDSLRLPQSRNSQTFEELILSIESKKHSS</sequence>
<keyword evidence="7" id="KW-0496">Mitochondrion</keyword>
<dbReference type="STRING" id="334426.A0A0R3PU80"/>
<dbReference type="OrthoDB" id="2378895at2759"/>
<evidence type="ECO:0000256" key="4">
    <source>
        <dbReference type="ARBA" id="ARBA00022692"/>
    </source>
</evidence>
<keyword evidence="5" id="KW-0999">Mitochondrion inner membrane</keyword>
<dbReference type="Proteomes" id="UP000267027">
    <property type="component" value="Unassembled WGS sequence"/>
</dbReference>
<evidence type="ECO:0000256" key="1">
    <source>
        <dbReference type="ARBA" id="ARBA00004448"/>
    </source>
</evidence>
<evidence type="ECO:0000256" key="7">
    <source>
        <dbReference type="ARBA" id="ARBA00023128"/>
    </source>
</evidence>
<dbReference type="PANTHER" id="PTHR13141">
    <property type="entry name" value="TRANSMEMBRANE PROTEIN 242"/>
    <property type="match status" value="1"/>
</dbReference>
<evidence type="ECO:0000256" key="9">
    <source>
        <dbReference type="ARBA" id="ARBA00045905"/>
    </source>
</evidence>
<keyword evidence="6 10" id="KW-1133">Transmembrane helix</keyword>